<gene>
    <name evidence="1" type="ORF">Pfra01_001827300</name>
</gene>
<reference evidence="1" key="1">
    <citation type="submission" date="2023-04" db="EMBL/GenBank/DDBJ databases">
        <title>Phytophthora fragariaefolia NBRC 109709.</title>
        <authorList>
            <person name="Ichikawa N."/>
            <person name="Sato H."/>
            <person name="Tonouchi N."/>
        </authorList>
    </citation>
    <scope>NUCLEOTIDE SEQUENCE</scope>
    <source>
        <strain evidence="1">NBRC 109709</strain>
    </source>
</reference>
<dbReference type="Proteomes" id="UP001165121">
    <property type="component" value="Unassembled WGS sequence"/>
</dbReference>
<keyword evidence="2" id="KW-1185">Reference proteome</keyword>
<sequence length="217" mass="24533">MELEAAKARVDECERGSWELIAAVDVPPGWEKFQEKHKRAQKKLPPHLQTPFMAPMTIAAKSGLALINAFALFKEVAGPAAKNVKLREFKRRVSKKLTVVQQARMEKDRHRQLARSQPIADVVGADYSIPQTHRSTLLESLLVISAHSEDSQRKLGWVHGMPQRVSRGLLHWFSLQRCGNVHLSHGSIGSRCILRCSVWRSNHAHSSKEEQNDNISR</sequence>
<proteinExistence type="predicted"/>
<protein>
    <submittedName>
        <fullName evidence="1">Unnamed protein product</fullName>
    </submittedName>
</protein>
<comment type="caution">
    <text evidence="1">The sequence shown here is derived from an EMBL/GenBank/DDBJ whole genome shotgun (WGS) entry which is preliminary data.</text>
</comment>
<organism evidence="1 2">
    <name type="scientific">Phytophthora fragariaefolia</name>
    <dbReference type="NCBI Taxonomy" id="1490495"/>
    <lineage>
        <taxon>Eukaryota</taxon>
        <taxon>Sar</taxon>
        <taxon>Stramenopiles</taxon>
        <taxon>Oomycota</taxon>
        <taxon>Peronosporomycetes</taxon>
        <taxon>Peronosporales</taxon>
        <taxon>Peronosporaceae</taxon>
        <taxon>Phytophthora</taxon>
    </lineage>
</organism>
<name>A0A9W6XXD1_9STRA</name>
<evidence type="ECO:0000313" key="2">
    <source>
        <dbReference type="Proteomes" id="UP001165121"/>
    </source>
</evidence>
<evidence type="ECO:0000313" key="1">
    <source>
        <dbReference type="EMBL" id="GMF47909.1"/>
    </source>
</evidence>
<accession>A0A9W6XXD1</accession>
<dbReference type="EMBL" id="BSXT01002244">
    <property type="protein sequence ID" value="GMF47909.1"/>
    <property type="molecule type" value="Genomic_DNA"/>
</dbReference>
<dbReference type="AlphaFoldDB" id="A0A9W6XXD1"/>